<evidence type="ECO:0000259" key="4">
    <source>
        <dbReference type="Pfam" id="PF24883"/>
    </source>
</evidence>
<feature type="domain" description="GPI inositol-deacylase winged helix" evidence="3">
    <location>
        <begin position="659"/>
        <end position="738"/>
    </location>
</feature>
<dbReference type="InterPro" id="IPR053137">
    <property type="entry name" value="NLR-like"/>
</dbReference>
<dbReference type="GO" id="GO:0003824">
    <property type="term" value="F:catalytic activity"/>
    <property type="evidence" value="ECO:0007669"/>
    <property type="project" value="InterPro"/>
</dbReference>
<name>A0A365MPT9_GIBIN</name>
<gene>
    <name evidence="5" type="ORF">FPRO05_05116</name>
</gene>
<dbReference type="InterPro" id="IPR002110">
    <property type="entry name" value="Ankyrin_rpt"/>
</dbReference>
<dbReference type="SUPFAM" id="SSF53167">
    <property type="entry name" value="Purine and uridine phosphorylases"/>
    <property type="match status" value="1"/>
</dbReference>
<keyword evidence="1" id="KW-0677">Repeat</keyword>
<organism evidence="5 6">
    <name type="scientific">Gibberella intermedia</name>
    <name type="common">Bulb rot disease fungus</name>
    <name type="synonym">Fusarium proliferatum</name>
    <dbReference type="NCBI Taxonomy" id="948311"/>
    <lineage>
        <taxon>Eukaryota</taxon>
        <taxon>Fungi</taxon>
        <taxon>Dikarya</taxon>
        <taxon>Ascomycota</taxon>
        <taxon>Pezizomycotina</taxon>
        <taxon>Sordariomycetes</taxon>
        <taxon>Hypocreomycetidae</taxon>
        <taxon>Hypocreales</taxon>
        <taxon>Nectriaceae</taxon>
        <taxon>Fusarium</taxon>
        <taxon>Fusarium fujikuroi species complex</taxon>
    </lineage>
</organism>
<dbReference type="SUPFAM" id="SSF52540">
    <property type="entry name" value="P-loop containing nucleoside triphosphate hydrolases"/>
    <property type="match status" value="1"/>
</dbReference>
<feature type="repeat" description="ANK" evidence="2">
    <location>
        <begin position="968"/>
        <end position="1000"/>
    </location>
</feature>
<dbReference type="Pfam" id="PF24883">
    <property type="entry name" value="NPHP3_N"/>
    <property type="match status" value="1"/>
</dbReference>
<dbReference type="InterPro" id="IPR035994">
    <property type="entry name" value="Nucleoside_phosphorylase_sf"/>
</dbReference>
<comment type="caution">
    <text evidence="5">The sequence shown here is derived from an EMBL/GenBank/DDBJ whole genome shotgun (WGS) entry which is preliminary data.</text>
</comment>
<dbReference type="InterPro" id="IPR054471">
    <property type="entry name" value="GPIID_WHD"/>
</dbReference>
<evidence type="ECO:0000256" key="2">
    <source>
        <dbReference type="PROSITE-ProRule" id="PRU00023"/>
    </source>
</evidence>
<dbReference type="Pfam" id="PF12796">
    <property type="entry name" value="Ank_2"/>
    <property type="match status" value="3"/>
</dbReference>
<dbReference type="Gene3D" id="3.40.50.1580">
    <property type="entry name" value="Nucleoside phosphorylase domain"/>
    <property type="match status" value="1"/>
</dbReference>
<dbReference type="SMART" id="SM00248">
    <property type="entry name" value="ANK"/>
    <property type="match status" value="7"/>
</dbReference>
<dbReference type="PRINTS" id="PR01415">
    <property type="entry name" value="ANKYRIN"/>
</dbReference>
<feature type="repeat" description="ANK" evidence="2">
    <location>
        <begin position="1066"/>
        <end position="1098"/>
    </location>
</feature>
<dbReference type="PANTHER" id="PTHR46082">
    <property type="entry name" value="ATP/GTP-BINDING PROTEIN-RELATED"/>
    <property type="match status" value="1"/>
</dbReference>
<feature type="repeat" description="ANK" evidence="2">
    <location>
        <begin position="1233"/>
        <end position="1265"/>
    </location>
</feature>
<evidence type="ECO:0000313" key="5">
    <source>
        <dbReference type="EMBL" id="RBA10527.1"/>
    </source>
</evidence>
<dbReference type="InterPro" id="IPR027417">
    <property type="entry name" value="P-loop_NTPase"/>
</dbReference>
<dbReference type="PROSITE" id="PS50088">
    <property type="entry name" value="ANK_REPEAT"/>
    <property type="match status" value="4"/>
</dbReference>
<accession>A0A365MPT9</accession>
<sequence>MSDPSDPSSYTVGWVCALSTEFTAAQEQFDEEYEPHESPEHRESNDFNVYSFGKIKGHMVVVAVMPNGQYGTASAATVAKDMVRSFRNIRFGLMVGIGGGAPTKDHDIRLGDVVVSSPTAGQSGVFQYDFIKATKEGIQHTTSHNKPPPLLLAAVAGLKTQYERKGLQIHEKVSSIVANNKRLMAKYGRPDDHDSLFSPSVDHKSAPCHEFCVTASTDLIDRKLRQEPMEIVEVHSGTIASGNTLMANAFKRDELASEASILCFEMEAAGLMDGFRCLIIRGICDYCDSHKNDNWQGYAAMTAAVYAKQILGRIRPEAVAREETMISKIDEVLNAVTSDVKDLKRSIAEQEVLGWLSDEDFGTYQFDEHSKKAPGTCQWFLGSPEYQSWTQKKGQVLFCPGIAGAGKSVLASAIIENLHSRFEADSGTSTIHIYCRYNRADRQTFTKLWASLLRQLCERLSSVPEGIIQLYNQYKPQRVGAPPERILSELQSVSGLFCQVFLVVDALDEWATEHGDLYSLPAELLLLQRKLDMNLLATSRPIPLISNQFEDHPSVSISAQQQDIYAYVDNFRWPESSCVGQIAELRGLVKQALSQIVGGIFLLARLYLHSLENETSERDVKDALKRFQDRAKNNVNDPKSNILDQAYNATLKRLREQHQNFSDLAFRVLAWICCTSWKLPAKAIQKGLALREGDSTFHEDGIINEELLLSVCCGLVEVTKRGKEIQLVHYTTQDFFRHNRHLIDDYFLVRHSLESQLPSSADAYLARQCVTRLSISPPDFVIDLDDDLRGRTNTFSSSIFSRSPEDLQKGRYIQRLRIHPLYEYSIFNWASHVRRLSPLDQTYMTPVDFLQACGMEERAVIRILLDENSSESIQVSRYMIDLHLTILFGLSELVESVMKNLDINARDSCGRTVLVWVLECFAFEFEFKTIYRESRLQNFETYDAIETTRRVVKTLLRSGANPHMPGYNGDTPLHLAAIIGDTEIVQNLLDCGVDTRISNQYGYIPPVLAARYGKESTYMKLLERVAVDDCGENSRTALIEAAFVGDLALMEKIIGKGANVDHQDHNGDTALMMACIRDHARVIESLLAVNARLDIKNHSWKTALDYGGEYCGEDSIMRLLHHSTDLAIRDQYSGIALISASGCRRPDIVSLILEDAALKLSPEHLDLALSKSCSRANDKVVRLLIDYGAKCGTNFFEMGSPESLLNDAIQHCSENVVLLLLGTGINMEDEDHEGMRPIHHAARTGTKPMVQALIDKGVSVNLRALHGRLPLDYAMRREDKDTSIVDLLRKRGAITEAERIIFLLAFAGSNESELLNE</sequence>
<protein>
    <submittedName>
        <fullName evidence="5">Uncharacterized protein</fullName>
    </submittedName>
</protein>
<feature type="domain" description="Nephrocystin 3-like N-terminal" evidence="4">
    <location>
        <begin position="375"/>
        <end position="540"/>
    </location>
</feature>
<evidence type="ECO:0000313" key="6">
    <source>
        <dbReference type="Proteomes" id="UP000251714"/>
    </source>
</evidence>
<proteinExistence type="predicted"/>
<dbReference type="Gene3D" id="1.25.40.20">
    <property type="entry name" value="Ankyrin repeat-containing domain"/>
    <property type="match status" value="3"/>
</dbReference>
<dbReference type="Pfam" id="PF22939">
    <property type="entry name" value="WHD_GPIID"/>
    <property type="match status" value="1"/>
</dbReference>
<evidence type="ECO:0000259" key="3">
    <source>
        <dbReference type="Pfam" id="PF22939"/>
    </source>
</evidence>
<dbReference type="Gene3D" id="3.40.50.300">
    <property type="entry name" value="P-loop containing nucleotide triphosphate hydrolases"/>
    <property type="match status" value="1"/>
</dbReference>
<dbReference type="PANTHER" id="PTHR46082:SF11">
    <property type="entry name" value="AAA+ ATPASE DOMAIN-CONTAINING PROTEIN-RELATED"/>
    <property type="match status" value="1"/>
</dbReference>
<dbReference type="EMBL" id="PKMI01000061">
    <property type="protein sequence ID" value="RBA10527.1"/>
    <property type="molecule type" value="Genomic_DNA"/>
</dbReference>
<dbReference type="SUPFAM" id="SSF48403">
    <property type="entry name" value="Ankyrin repeat"/>
    <property type="match status" value="1"/>
</dbReference>
<evidence type="ECO:0000256" key="1">
    <source>
        <dbReference type="ARBA" id="ARBA00022737"/>
    </source>
</evidence>
<dbReference type="GO" id="GO:0009116">
    <property type="term" value="P:nucleoside metabolic process"/>
    <property type="evidence" value="ECO:0007669"/>
    <property type="project" value="InterPro"/>
</dbReference>
<dbReference type="InterPro" id="IPR036770">
    <property type="entry name" value="Ankyrin_rpt-contain_sf"/>
</dbReference>
<dbReference type="Proteomes" id="UP000251714">
    <property type="component" value="Unassembled WGS sequence"/>
</dbReference>
<reference evidence="5 6" key="1">
    <citation type="submission" date="2017-12" db="EMBL/GenBank/DDBJ databases">
        <title>Genome sequence of the mycotoxigenic crop pathogen Fusarium proliferatum, strain ITEM 2341 from Date Palm.</title>
        <authorList>
            <person name="Almiman B.F."/>
            <person name="Shittu T.A."/>
            <person name="Muthumeenakshi S."/>
            <person name="Baroncelli R."/>
            <person name="Sreenivasaprasada S."/>
        </authorList>
    </citation>
    <scope>NUCLEOTIDE SEQUENCE [LARGE SCALE GENOMIC DNA]</scope>
    <source>
        <strain evidence="5 6">ITEM 2341</strain>
    </source>
</reference>
<feature type="repeat" description="ANK" evidence="2">
    <location>
        <begin position="1033"/>
        <end position="1065"/>
    </location>
</feature>
<dbReference type="PROSITE" id="PS50297">
    <property type="entry name" value="ANK_REP_REGION"/>
    <property type="match status" value="3"/>
</dbReference>
<keyword evidence="2" id="KW-0040">ANK repeat</keyword>
<dbReference type="InterPro" id="IPR056884">
    <property type="entry name" value="NPHP3-like_N"/>
</dbReference>